<sequence>TTTSFMKEEARNYNKSLNEFISSDKWYMDINFVPDISTALPDLSWTLDLNGQKGEQNSSPIGPEQLGLVKENLSINDIQLPIEFYGRDIDHNYMGSIGVFYDSRPDSELNYASDNYIAQDIEEEIVNTILSFGESQSFKYNQQKSLELWLKSRTTNNQFDTLIVIDVLPLEVYSVNEDSILEKFLEAGNMILAVGNNFKTKISADTTELITSMDNLNKLFDCSVCSITDGINSVTGIDGVKFNEPPLEGPAINFISSSSSFLKDNVSPGDILEIYNGSNPRKYTVDLVVDENSLILSPTPVIWEYNLSFSIGNKYNLNFAQPSSNQYLPSLNTSGSNSAYGFLSIHSLFPELIKFVENSSNESNLIVYEVEAGKSLFGFVDDIDSDSFSNTSKIVSDLLRFIYNEYDFSSTLSFDSGNDQTGDEQIYFGNIGQLPVIALSFESFNVNASIISEDYSLFNNDVTSFVADPNISDPLDNGYFGSGLIISDINNVTIADSDSLDVKQFTLEFDIRPTIPDEFSYRNWIEKDNTFRIHQYGNDIQAQVYVNNSWSTQIIWNNILQDNQWDHVRFIYDGQFIHLIVNGEIIPKIQVMASPMNLTPSSSNLRIGGIVIGATPV</sequence>
<dbReference type="Pfam" id="PF13385">
    <property type="entry name" value="Laminin_G_3"/>
    <property type="match status" value="1"/>
</dbReference>
<dbReference type="InterPro" id="IPR013320">
    <property type="entry name" value="ConA-like_dom_sf"/>
</dbReference>
<dbReference type="Gene3D" id="2.60.120.200">
    <property type="match status" value="1"/>
</dbReference>
<reference evidence="1" key="1">
    <citation type="journal article" date="2015" name="Nature">
        <title>Complex archaea that bridge the gap between prokaryotes and eukaryotes.</title>
        <authorList>
            <person name="Spang A."/>
            <person name="Saw J.H."/>
            <person name="Jorgensen S.L."/>
            <person name="Zaremba-Niedzwiedzka K."/>
            <person name="Martijn J."/>
            <person name="Lind A.E."/>
            <person name="van Eijk R."/>
            <person name="Schleper C."/>
            <person name="Guy L."/>
            <person name="Ettema T.J."/>
        </authorList>
    </citation>
    <scope>NUCLEOTIDE SEQUENCE</scope>
</reference>
<gene>
    <name evidence="1" type="ORF">LCGC14_2216610</name>
</gene>
<evidence type="ECO:0008006" key="2">
    <source>
        <dbReference type="Google" id="ProtNLM"/>
    </source>
</evidence>
<feature type="non-terminal residue" evidence="1">
    <location>
        <position position="1"/>
    </location>
</feature>
<dbReference type="AlphaFoldDB" id="A0A0F9G7V4"/>
<evidence type="ECO:0000313" key="1">
    <source>
        <dbReference type="EMBL" id="KKL59312.1"/>
    </source>
</evidence>
<accession>A0A0F9G7V4</accession>
<protein>
    <recommendedName>
        <fullName evidence="2">LamG-like jellyroll fold domain-containing protein</fullName>
    </recommendedName>
</protein>
<dbReference type="SUPFAM" id="SSF49899">
    <property type="entry name" value="Concanavalin A-like lectins/glucanases"/>
    <property type="match status" value="1"/>
</dbReference>
<proteinExistence type="predicted"/>
<comment type="caution">
    <text evidence="1">The sequence shown here is derived from an EMBL/GenBank/DDBJ whole genome shotgun (WGS) entry which is preliminary data.</text>
</comment>
<name>A0A0F9G7V4_9ZZZZ</name>
<organism evidence="1">
    <name type="scientific">marine sediment metagenome</name>
    <dbReference type="NCBI Taxonomy" id="412755"/>
    <lineage>
        <taxon>unclassified sequences</taxon>
        <taxon>metagenomes</taxon>
        <taxon>ecological metagenomes</taxon>
    </lineage>
</organism>
<feature type="non-terminal residue" evidence="1">
    <location>
        <position position="617"/>
    </location>
</feature>
<dbReference type="EMBL" id="LAZR01029531">
    <property type="protein sequence ID" value="KKL59312.1"/>
    <property type="molecule type" value="Genomic_DNA"/>
</dbReference>